<gene>
    <name evidence="2" type="ordered locus">Rxyl_2592</name>
</gene>
<feature type="transmembrane region" description="Helical" evidence="1">
    <location>
        <begin position="40"/>
        <end position="60"/>
    </location>
</feature>
<feature type="transmembrane region" description="Helical" evidence="1">
    <location>
        <begin position="139"/>
        <end position="164"/>
    </location>
</feature>
<name>Q1ASW9_RUBXD</name>
<sequence>MNRRKASRKLAELVSSLTRLPVLATPLFLAVGWEAAGPVGLLWALLCVLLTTGLSLLYLYRLVRTGRVRDPRRILRGERIGPLRVVAALYVAAFLLVTLLGGPSPLRAMLLSFALATVLLAAATPLTNPSLHTAGVSGAAICVSYVFGAWGVPVALLIPPVWWARSTLQRHTPLELALGMLVGTGATWAAFELLA</sequence>
<protein>
    <recommendedName>
        <fullName evidence="4">Phosphoesterase, PA-phosphatase related</fullName>
    </recommendedName>
</protein>
<organism evidence="2 3">
    <name type="scientific">Rubrobacter xylanophilus (strain DSM 9941 / JCM 11954 / NBRC 16129 / PRD-1)</name>
    <dbReference type="NCBI Taxonomy" id="266117"/>
    <lineage>
        <taxon>Bacteria</taxon>
        <taxon>Bacillati</taxon>
        <taxon>Actinomycetota</taxon>
        <taxon>Rubrobacteria</taxon>
        <taxon>Rubrobacterales</taxon>
        <taxon>Rubrobacteraceae</taxon>
        <taxon>Rubrobacter</taxon>
    </lineage>
</organism>
<feature type="transmembrane region" description="Helical" evidence="1">
    <location>
        <begin position="176"/>
        <end position="194"/>
    </location>
</feature>
<keyword evidence="3" id="KW-1185">Reference proteome</keyword>
<dbReference type="Proteomes" id="UP000006637">
    <property type="component" value="Chromosome"/>
</dbReference>
<evidence type="ECO:0008006" key="4">
    <source>
        <dbReference type="Google" id="ProtNLM"/>
    </source>
</evidence>
<keyword evidence="1" id="KW-0472">Membrane</keyword>
<keyword evidence="1" id="KW-1133">Transmembrane helix</keyword>
<proteinExistence type="predicted"/>
<dbReference type="RefSeq" id="WP_011565518.1">
    <property type="nucleotide sequence ID" value="NC_008148.1"/>
</dbReference>
<dbReference type="OrthoDB" id="5243428at2"/>
<accession>Q1ASW9</accession>
<dbReference type="STRING" id="266117.Rxyl_2592"/>
<dbReference type="KEGG" id="rxy:Rxyl_2592"/>
<keyword evidence="1" id="KW-0812">Transmembrane</keyword>
<feature type="transmembrane region" description="Helical" evidence="1">
    <location>
        <begin position="108"/>
        <end position="127"/>
    </location>
</feature>
<evidence type="ECO:0000313" key="2">
    <source>
        <dbReference type="EMBL" id="ABG05509.1"/>
    </source>
</evidence>
<dbReference type="EMBL" id="CP000386">
    <property type="protein sequence ID" value="ABG05509.1"/>
    <property type="molecule type" value="Genomic_DNA"/>
</dbReference>
<dbReference type="HOGENOM" id="CLU_093776_0_1_11"/>
<evidence type="ECO:0000313" key="3">
    <source>
        <dbReference type="Proteomes" id="UP000006637"/>
    </source>
</evidence>
<reference evidence="2 3" key="1">
    <citation type="submission" date="2006-06" db="EMBL/GenBank/DDBJ databases">
        <title>Complete sequence of Rubrobacter xylanophilus DSM 9941.</title>
        <authorList>
            <consortium name="US DOE Joint Genome Institute"/>
            <person name="Copeland A."/>
            <person name="Lucas S."/>
            <person name="Lapidus A."/>
            <person name="Barry K."/>
            <person name="Detter J.C."/>
            <person name="Glavina del Rio T."/>
            <person name="Hammon N."/>
            <person name="Israni S."/>
            <person name="Dalin E."/>
            <person name="Tice H."/>
            <person name="Pitluck S."/>
            <person name="Munk A.C."/>
            <person name="Brettin T."/>
            <person name="Bruce D."/>
            <person name="Han C."/>
            <person name="Tapia R."/>
            <person name="Gilna P."/>
            <person name="Schmutz J."/>
            <person name="Larimer F."/>
            <person name="Land M."/>
            <person name="Hauser L."/>
            <person name="Kyrpides N."/>
            <person name="Lykidis A."/>
            <person name="da Costa M.S."/>
            <person name="Rainey F.A."/>
            <person name="Empadinhas N."/>
            <person name="Jolivet E."/>
            <person name="Battista J.R."/>
            <person name="Richardson P."/>
        </authorList>
    </citation>
    <scope>NUCLEOTIDE SEQUENCE [LARGE SCALE GENOMIC DNA]</scope>
    <source>
        <strain evidence="3">DSM 9941 / NBRC 16129 / PRD-1</strain>
    </source>
</reference>
<feature type="transmembrane region" description="Helical" evidence="1">
    <location>
        <begin position="81"/>
        <end position="102"/>
    </location>
</feature>
<evidence type="ECO:0000256" key="1">
    <source>
        <dbReference type="SAM" id="Phobius"/>
    </source>
</evidence>
<dbReference type="AlphaFoldDB" id="Q1ASW9"/>
<dbReference type="eggNOG" id="COG0671">
    <property type="taxonomic scope" value="Bacteria"/>
</dbReference>